<gene>
    <name evidence="1" type="ORF">GMDG_01278</name>
</gene>
<dbReference type="HOGENOM" id="CLU_1816615_0_0_1"/>
<dbReference type="Proteomes" id="UP000011064">
    <property type="component" value="Unassembled WGS sequence"/>
</dbReference>
<organism evidence="1 2">
    <name type="scientific">Pseudogymnoascus destructans (strain ATCC MYA-4855 / 20631-21)</name>
    <name type="common">Bat white-nose syndrome fungus</name>
    <name type="synonym">Geomyces destructans</name>
    <dbReference type="NCBI Taxonomy" id="658429"/>
    <lineage>
        <taxon>Eukaryota</taxon>
        <taxon>Fungi</taxon>
        <taxon>Dikarya</taxon>
        <taxon>Ascomycota</taxon>
        <taxon>Pezizomycotina</taxon>
        <taxon>Leotiomycetes</taxon>
        <taxon>Thelebolales</taxon>
        <taxon>Thelebolaceae</taxon>
        <taxon>Pseudogymnoascus</taxon>
    </lineage>
</organism>
<name>L8FRK6_PSED2</name>
<proteinExistence type="predicted"/>
<reference evidence="2" key="1">
    <citation type="submission" date="2010-09" db="EMBL/GenBank/DDBJ databases">
        <title>The genome sequence of Geomyces destructans 20631-21.</title>
        <authorList>
            <consortium name="The Broad Institute Genome Sequencing Platform"/>
            <person name="Cuomo C.A."/>
            <person name="Blehert D.S."/>
            <person name="Lorch J.M."/>
            <person name="Young S.K."/>
            <person name="Zeng Q."/>
            <person name="Gargeya S."/>
            <person name="Fitzgerald M."/>
            <person name="Haas B."/>
            <person name="Abouelleil A."/>
            <person name="Alvarado L."/>
            <person name="Arachchi H.M."/>
            <person name="Berlin A."/>
            <person name="Brown A."/>
            <person name="Chapman S.B."/>
            <person name="Chen Z."/>
            <person name="Dunbar C."/>
            <person name="Freedman E."/>
            <person name="Gearin G."/>
            <person name="Gellesch M."/>
            <person name="Goldberg J."/>
            <person name="Griggs A."/>
            <person name="Gujja S."/>
            <person name="Heiman D."/>
            <person name="Howarth C."/>
            <person name="Larson L."/>
            <person name="Lui A."/>
            <person name="MacDonald P.J.P."/>
            <person name="Montmayeur A."/>
            <person name="Murphy C."/>
            <person name="Neiman D."/>
            <person name="Pearson M."/>
            <person name="Priest M."/>
            <person name="Roberts A."/>
            <person name="Saif S."/>
            <person name="Shea T."/>
            <person name="Shenoy N."/>
            <person name="Sisk P."/>
            <person name="Stolte C."/>
            <person name="Sykes S."/>
            <person name="Wortman J."/>
            <person name="Nusbaum C."/>
            <person name="Birren B."/>
        </authorList>
    </citation>
    <scope>NUCLEOTIDE SEQUENCE [LARGE SCALE GENOMIC DNA]</scope>
    <source>
        <strain evidence="2">ATCC MYA-4855 / 20631-21</strain>
    </source>
</reference>
<dbReference type="VEuPathDB" id="FungiDB:GMDG_01278"/>
<evidence type="ECO:0000313" key="2">
    <source>
        <dbReference type="Proteomes" id="UP000011064"/>
    </source>
</evidence>
<accession>L8FRK6</accession>
<evidence type="ECO:0000313" key="1">
    <source>
        <dbReference type="EMBL" id="ELR03527.1"/>
    </source>
</evidence>
<keyword evidence="2" id="KW-1185">Reference proteome</keyword>
<sequence length="142" mass="16064">MRCSPAKAQDGQKWTRVLLWQAYRHTGIDMSVSPRNSRFFGHGHVPSHPFHQLTFHTGSHLMRQQVHRGSIDCQDTATGQQVSVARVLTLGRWSCIDQHRRLPYRANSIDSIDSIGSSETACLTLLPLFDHYTVGSRQLVRG</sequence>
<dbReference type="AlphaFoldDB" id="L8FRK6"/>
<dbReference type="EMBL" id="GL573183">
    <property type="protein sequence ID" value="ELR03527.1"/>
    <property type="molecule type" value="Genomic_DNA"/>
</dbReference>
<dbReference type="InParanoid" id="L8FRK6"/>
<protein>
    <submittedName>
        <fullName evidence="1">Uncharacterized protein</fullName>
    </submittedName>
</protein>